<evidence type="ECO:0000313" key="1">
    <source>
        <dbReference type="EMBL" id="PFL54065.1"/>
    </source>
</evidence>
<gene>
    <name evidence="1" type="ORF">COJ30_28400</name>
</gene>
<dbReference type="Proteomes" id="UP000222851">
    <property type="component" value="Unassembled WGS sequence"/>
</dbReference>
<accession>A0A2B0WMC0</accession>
<evidence type="ECO:0000313" key="2">
    <source>
        <dbReference type="Proteomes" id="UP000222851"/>
    </source>
</evidence>
<dbReference type="EMBL" id="NUXH01000158">
    <property type="protein sequence ID" value="PFL54065.1"/>
    <property type="molecule type" value="Genomic_DNA"/>
</dbReference>
<name>A0A2B0WMC0_BACAN</name>
<dbReference type="AlphaFoldDB" id="A0A2B0WMC0"/>
<comment type="caution">
    <text evidence="1">The sequence shown here is derived from an EMBL/GenBank/DDBJ whole genome shotgun (WGS) entry which is preliminary data.</text>
</comment>
<proteinExistence type="predicted"/>
<sequence>MLFLFILFTILTVVIARHTSSPFMLITPYYVKEIHNVWTSYYFSPILVAYLYTHNIPTKPQSRCIVLFIQI</sequence>
<reference evidence="1 2" key="1">
    <citation type="submission" date="2017-09" db="EMBL/GenBank/DDBJ databases">
        <title>Large-scale bioinformatics analysis of Bacillus genomes uncovers conserved roles of natural products in bacterial physiology.</title>
        <authorList>
            <consortium name="Agbiome Team Llc"/>
            <person name="Bleich R.M."/>
            <person name="Grubbs K.J."/>
            <person name="Santa Maria K.C."/>
            <person name="Allen S.E."/>
            <person name="Farag S."/>
            <person name="Shank E.A."/>
            <person name="Bowers A."/>
        </authorList>
    </citation>
    <scope>NUCLEOTIDE SEQUENCE [LARGE SCALE GENOMIC DNA]</scope>
    <source>
        <strain evidence="1 2">AFS081271</strain>
    </source>
</reference>
<protein>
    <submittedName>
        <fullName evidence="1">Uncharacterized protein</fullName>
    </submittedName>
</protein>
<organism evidence="1 2">
    <name type="scientific">Bacillus anthracis</name>
    <name type="common">anthrax bacterium</name>
    <dbReference type="NCBI Taxonomy" id="1392"/>
    <lineage>
        <taxon>Bacteria</taxon>
        <taxon>Bacillati</taxon>
        <taxon>Bacillota</taxon>
        <taxon>Bacilli</taxon>
        <taxon>Bacillales</taxon>
        <taxon>Bacillaceae</taxon>
        <taxon>Bacillus</taxon>
        <taxon>Bacillus cereus group</taxon>
    </lineage>
</organism>